<keyword evidence="8" id="KW-0732">Signal</keyword>
<keyword evidence="3 7" id="KW-1134">Transmembrane beta strand</keyword>
<evidence type="ECO:0000256" key="7">
    <source>
        <dbReference type="PROSITE-ProRule" id="PRU01360"/>
    </source>
</evidence>
<reference evidence="11" key="1">
    <citation type="journal article" date="2019" name="Int. J. Syst. Evol. Microbiol.">
        <title>The Global Catalogue of Microorganisms (GCM) 10K type strain sequencing project: providing services to taxonomists for standard genome sequencing and annotation.</title>
        <authorList>
            <consortium name="The Broad Institute Genomics Platform"/>
            <consortium name="The Broad Institute Genome Sequencing Center for Infectious Disease"/>
            <person name="Wu L."/>
            <person name="Ma J."/>
        </authorList>
    </citation>
    <scope>NUCLEOTIDE SEQUENCE [LARGE SCALE GENOMIC DNA]</scope>
    <source>
        <strain evidence="11">JCM 17664</strain>
    </source>
</reference>
<dbReference type="RefSeq" id="WP_344978653.1">
    <property type="nucleotide sequence ID" value="NZ_BAABFN010000004.1"/>
</dbReference>
<evidence type="ECO:0000313" key="10">
    <source>
        <dbReference type="EMBL" id="GAA4310704.1"/>
    </source>
</evidence>
<keyword evidence="2 7" id="KW-0813">Transport</keyword>
<feature type="chain" id="PRO_5046970201" evidence="8">
    <location>
        <begin position="29"/>
        <end position="707"/>
    </location>
</feature>
<evidence type="ECO:0000256" key="8">
    <source>
        <dbReference type="SAM" id="SignalP"/>
    </source>
</evidence>
<evidence type="ECO:0000256" key="6">
    <source>
        <dbReference type="ARBA" id="ARBA00023237"/>
    </source>
</evidence>
<keyword evidence="5 7" id="KW-0472">Membrane</keyword>
<proteinExistence type="inferred from homology"/>
<dbReference type="Pfam" id="PF07715">
    <property type="entry name" value="Plug"/>
    <property type="match status" value="1"/>
</dbReference>
<dbReference type="Proteomes" id="UP001501207">
    <property type="component" value="Unassembled WGS sequence"/>
</dbReference>
<dbReference type="PANTHER" id="PTHR30069">
    <property type="entry name" value="TONB-DEPENDENT OUTER MEMBRANE RECEPTOR"/>
    <property type="match status" value="1"/>
</dbReference>
<dbReference type="InterPro" id="IPR037066">
    <property type="entry name" value="Plug_dom_sf"/>
</dbReference>
<dbReference type="EMBL" id="BAABFN010000004">
    <property type="protein sequence ID" value="GAA4310704.1"/>
    <property type="molecule type" value="Genomic_DNA"/>
</dbReference>
<comment type="caution">
    <text evidence="10">The sequence shown here is derived from an EMBL/GenBank/DDBJ whole genome shotgun (WGS) entry which is preliminary data.</text>
</comment>
<evidence type="ECO:0000256" key="2">
    <source>
        <dbReference type="ARBA" id="ARBA00022448"/>
    </source>
</evidence>
<evidence type="ECO:0000256" key="1">
    <source>
        <dbReference type="ARBA" id="ARBA00004571"/>
    </source>
</evidence>
<dbReference type="InterPro" id="IPR036942">
    <property type="entry name" value="Beta-barrel_TonB_sf"/>
</dbReference>
<keyword evidence="6 7" id="KW-0998">Cell outer membrane</keyword>
<accession>A0ABP8FTY5</accession>
<comment type="subcellular location">
    <subcellularLocation>
        <location evidence="1 7">Cell outer membrane</location>
        <topology evidence="1 7">Multi-pass membrane protein</topology>
    </subcellularLocation>
</comment>
<dbReference type="PROSITE" id="PS52016">
    <property type="entry name" value="TONB_DEPENDENT_REC_3"/>
    <property type="match status" value="1"/>
</dbReference>
<name>A0ABP8FTY5_9BACT</name>
<evidence type="ECO:0000256" key="4">
    <source>
        <dbReference type="ARBA" id="ARBA00022692"/>
    </source>
</evidence>
<sequence>MKQKIKACLCRGAGALLLPAILCGSVAAQQSDGDSTVPGTPVLRNALSEVVIQAFEGNKKLGSQPAAIGHLSGSDLSRYAPTGILLAINTLPGVRMEQRSPLSYRLNIRGSSLRSPFGVRNVKIYYNGIPYTDPGGNTYLNQLSYDDFSSIDIIRGPSSSIYGAGTGGVVLIHSPLFAEEDSSRSATLRLTGGSFGLKGISAGLKWGEGGAVSLLRYAQTESNGYRDQSRTRQQNFSYEALLKQDERQQLSVFMHYTDLFYETPGALTRAEYEQNPKAARPASGPYPSAADSKAAIHQKTFFAGLNHTYRLAEHLFNTTVLYGAYTHLENPTFRNYEIRKEPHWGGRTAFSYRPGWNGTEAAFILGAEAQQGFFNIRDFDNHNGKPDALQTDDEVQDVTTLAFAQADLTFRKGWNVVAGASVNMADLRFRRLSSTPVRYTSKRFDPVVAPRIALLKKLPADLTFYASLSKGFSPPTLAELLPSTGILDPSLQAERGISYDAGARGYLARRRLYFDVSGFWFNLSQSISQRRDSSGADYFVNAGGTRQKGLEAYLSWTPYESRSGFIRSGRLWSSHTLYDFRYRHYVIIDKDYSGSRLPGTAGYAVAAGLDLDTKPGIAAHITYRYTGKTPLDDANTAYAAAFQLLELQLAYRRHIFGATRMELSAGINNILNVRYSLGNDINAAGGRYYNAAPGRNYYVSLLLKTPW</sequence>
<evidence type="ECO:0000259" key="9">
    <source>
        <dbReference type="Pfam" id="PF07715"/>
    </source>
</evidence>
<dbReference type="Gene3D" id="2.170.130.10">
    <property type="entry name" value="TonB-dependent receptor, plug domain"/>
    <property type="match status" value="1"/>
</dbReference>
<evidence type="ECO:0000313" key="11">
    <source>
        <dbReference type="Proteomes" id="UP001501207"/>
    </source>
</evidence>
<keyword evidence="10" id="KW-0675">Receptor</keyword>
<dbReference type="Gene3D" id="2.40.170.20">
    <property type="entry name" value="TonB-dependent receptor, beta-barrel domain"/>
    <property type="match status" value="1"/>
</dbReference>
<evidence type="ECO:0000256" key="3">
    <source>
        <dbReference type="ARBA" id="ARBA00022452"/>
    </source>
</evidence>
<keyword evidence="4 7" id="KW-0812">Transmembrane</keyword>
<dbReference type="InterPro" id="IPR012910">
    <property type="entry name" value="Plug_dom"/>
</dbReference>
<comment type="similarity">
    <text evidence="7">Belongs to the TonB-dependent receptor family.</text>
</comment>
<dbReference type="SUPFAM" id="SSF56935">
    <property type="entry name" value="Porins"/>
    <property type="match status" value="1"/>
</dbReference>
<feature type="signal peptide" evidence="8">
    <location>
        <begin position="1"/>
        <end position="28"/>
    </location>
</feature>
<protein>
    <submittedName>
        <fullName evidence="10">TonB-dependent receptor</fullName>
    </submittedName>
</protein>
<keyword evidence="11" id="KW-1185">Reference proteome</keyword>
<gene>
    <name evidence="10" type="ORF">GCM10023143_19340</name>
</gene>
<feature type="domain" description="TonB-dependent receptor plug" evidence="9">
    <location>
        <begin position="63"/>
        <end position="169"/>
    </location>
</feature>
<evidence type="ECO:0000256" key="5">
    <source>
        <dbReference type="ARBA" id="ARBA00023136"/>
    </source>
</evidence>
<dbReference type="PANTHER" id="PTHR30069:SF28">
    <property type="entry name" value="TONB-DEPENDENT RECEPTOR YNCD-RELATED"/>
    <property type="match status" value="1"/>
</dbReference>
<organism evidence="10 11">
    <name type="scientific">Compostibacter hankyongensis</name>
    <dbReference type="NCBI Taxonomy" id="1007089"/>
    <lineage>
        <taxon>Bacteria</taxon>
        <taxon>Pseudomonadati</taxon>
        <taxon>Bacteroidota</taxon>
        <taxon>Chitinophagia</taxon>
        <taxon>Chitinophagales</taxon>
        <taxon>Chitinophagaceae</taxon>
        <taxon>Compostibacter</taxon>
    </lineage>
</organism>
<dbReference type="InterPro" id="IPR039426">
    <property type="entry name" value="TonB-dep_rcpt-like"/>
</dbReference>